<organism evidence="1 2">
    <name type="scientific">Methanococcus maripaludis</name>
    <name type="common">Methanococcus deltae</name>
    <dbReference type="NCBI Taxonomy" id="39152"/>
    <lineage>
        <taxon>Archaea</taxon>
        <taxon>Methanobacteriati</taxon>
        <taxon>Methanobacteriota</taxon>
        <taxon>Methanomada group</taxon>
        <taxon>Methanococci</taxon>
        <taxon>Methanococcales</taxon>
        <taxon>Methanococcaceae</taxon>
        <taxon>Methanococcus</taxon>
    </lineage>
</organism>
<comment type="caution">
    <text evidence="1">The sequence shown here is derived from an EMBL/GenBank/DDBJ whole genome shotgun (WGS) entry which is preliminary data.</text>
</comment>
<accession>A0A8T3W7N7</accession>
<dbReference type="GeneID" id="10981809"/>
<dbReference type="Gene3D" id="3.40.50.2000">
    <property type="entry name" value="Glycogen Phosphorylase B"/>
    <property type="match status" value="2"/>
</dbReference>
<gene>
    <name evidence="1" type="ORF">H0S71_06725</name>
</gene>
<proteinExistence type="predicted"/>
<dbReference type="PANTHER" id="PTHR12526:SF622">
    <property type="entry name" value="GLYCOSYLTRANSFERASE (GROUP I)"/>
    <property type="match status" value="1"/>
</dbReference>
<dbReference type="SUPFAM" id="SSF53756">
    <property type="entry name" value="UDP-Glycosyltransferase/glycogen phosphorylase"/>
    <property type="match status" value="1"/>
</dbReference>
<dbReference type="SMR" id="A0A8T3W7N7"/>
<dbReference type="Proteomes" id="UP000714405">
    <property type="component" value="Unassembled WGS sequence"/>
</dbReference>
<reference evidence="1" key="1">
    <citation type="submission" date="2020-07" db="EMBL/GenBank/DDBJ databases">
        <title>Severe corrosion of carbon steel in oil field produced water can be linked to methanogenic archaea containing a special type of NiFe hydrogenase.</title>
        <authorList>
            <person name="Lahme S."/>
            <person name="Mand J."/>
            <person name="Longwell J."/>
            <person name="Smith R."/>
            <person name="Enning D."/>
        </authorList>
    </citation>
    <scope>NUCLEOTIDE SEQUENCE</scope>
    <source>
        <strain evidence="1">MIC098Bin5</strain>
    </source>
</reference>
<dbReference type="RefSeq" id="WP_013998795.1">
    <property type="nucleotide sequence ID" value="NZ_JACCQJ010000002.1"/>
</dbReference>
<sequence length="350" mass="40271">MKILFISGREPSYTRNSVIIKGLKNNSIDILECTSNKKTYFKRYIEVISKFLLKKDYDIVFVGFLGQPLVPIIKKLTKKPIILDAFISIYDTLCFDRKTYTPNSIFGRVAYKLDENSCNLSDLVLLDSKAHVDYFNNTFNIKTDFKRLFVGADTEVFFPQNQTICSNDFNIFYYGTYLPLQGIEIIIKSAKLLEKYPEIKFKIVGRGPESTKIEDLAKQLHIKNIEFINWIPYEKLPIEISNSDICLGGHFGSIDKGKRVISGKTFQFLAMKKPVIVGNNPANKELLEHEKSAMFVEHDSPEDLAEKILELKNDIELRKKIAENGHKTFKKKCTPEKIGLELKEIIEKMI</sequence>
<name>A0A8T3W7N7_METMI</name>
<evidence type="ECO:0000313" key="1">
    <source>
        <dbReference type="EMBL" id="MBG0769572.1"/>
    </source>
</evidence>
<dbReference type="PANTHER" id="PTHR12526">
    <property type="entry name" value="GLYCOSYLTRANSFERASE"/>
    <property type="match status" value="1"/>
</dbReference>
<dbReference type="AlphaFoldDB" id="A0A8T3W7N7"/>
<protein>
    <submittedName>
        <fullName evidence="1">Glycosyltransferase</fullName>
    </submittedName>
</protein>
<evidence type="ECO:0000313" key="2">
    <source>
        <dbReference type="Proteomes" id="UP000714405"/>
    </source>
</evidence>
<dbReference type="Pfam" id="PF13692">
    <property type="entry name" value="Glyco_trans_1_4"/>
    <property type="match status" value="1"/>
</dbReference>
<dbReference type="EMBL" id="JACCQJ010000002">
    <property type="protein sequence ID" value="MBG0769572.1"/>
    <property type="molecule type" value="Genomic_DNA"/>
</dbReference>